<dbReference type="Pfam" id="PF11704">
    <property type="entry name" value="Folliculin"/>
    <property type="match status" value="1"/>
</dbReference>
<dbReference type="PANTHER" id="PTHR31334">
    <property type="entry name" value="SMITH-MAGENIS SYNDROME REGION GENE 8 PROTEIN"/>
    <property type="match status" value="1"/>
</dbReference>
<feature type="region of interest" description="Disordered" evidence="6">
    <location>
        <begin position="13"/>
        <end position="34"/>
    </location>
</feature>
<keyword evidence="4" id="KW-0072">Autophagy</keyword>
<feature type="domain" description="UDENN FLCN/SMCR8-type" evidence="7">
    <location>
        <begin position="46"/>
        <end position="994"/>
    </location>
</feature>
<evidence type="ECO:0000256" key="6">
    <source>
        <dbReference type="SAM" id="MobiDB-lite"/>
    </source>
</evidence>
<evidence type="ECO:0000256" key="3">
    <source>
        <dbReference type="ARBA" id="ARBA00022658"/>
    </source>
</evidence>
<dbReference type="AlphaFoldDB" id="A0A7S4FYY9"/>
<protein>
    <recommendedName>
        <fullName evidence="7">UDENN FLCN/SMCR8-type domain-containing protein</fullName>
    </recommendedName>
</protein>
<dbReference type="GO" id="GO:0032045">
    <property type="term" value="C:guanyl-nucleotide exchange factor complex"/>
    <property type="evidence" value="ECO:0007669"/>
    <property type="project" value="TreeGrafter"/>
</dbReference>
<evidence type="ECO:0000313" key="8">
    <source>
        <dbReference type="EMBL" id="CAE0819821.1"/>
    </source>
</evidence>
<sequence length="1091" mass="119340">MVDALKILVNTANGDRSSDSNDANVKGNDEQGDRGSHVLALPEHLFQIRSDSSDFILLCEFECLKEQRGPSLLSFTNLHGCMDASTFMPLQTEAFEEALNAFILRIMTQDNYNANQPMGETSAFICPSDNQVIIHNVKFDHVICSCLVHHFVLPDLDARGYIRPFSLVYMTTEEKRLNNEILTLLTSLAKVVQAYKRGAASTFQRDLQERLQLLCIGFTHQETMAGPLGIKVGDIAREIFVLLAKFKGFLLEYGPKSALDTAVKISFALKLGIDSAKWCGYDTVEERATKALDECLLAMATAGLVPLSLRVETTGEESPNESLCSSPPSPQQLAGVEVADVSAHAAPRASATARSSSAELPAGVTAGDVQTALRSILYKATLEEKLRAPEVLCQSYAAEAQRMLLSLMTSQVLSSVDFRMRMQKCSGGATGGVHAAMREPMETDIAGKIHVEGNRQSRHDPVPMWPSGSLVLGGYVILDFSLHVPYYDSWVRNGIQLIRQAHAALPPTALAELRRSGSDMPITLTAEPKRTRTSIIVVKDPSLATVESDTDPYVTPPGSVPDITSLIPDSPRIGAVGAPCPPGKLRQSQAELDEFCTGLSGGAGPDVVSTLKAHDIGSVKTLVSIIQKQHDNFEDLREVLPGNKFSLARRQLEDRLNLEIHLQKLFGEESHMVKSKLQEKKILGASDLHHVLDGTHPEYGSTFEILPGKQNMKFRNMLDDSLQALPRLASLSLSDSSFTPEPTQAVKGRSASLAQFFKNTVHERALHTDLDGFGLTLPTTCPRNTLGGRPVGMGLLAFRNTFTWARHALFAVLSGCTTIVQGCDREKVLQTVRALALFVPGCPGTTPRSEVLSWHDTGPLTYQDIGRYAIIGAPSELKVHPALSRLCATMDVDEGVLVAPVYHGLVLDQLLYGTNRTWKSSNVKNWTDENMFLAHVQSVLMEIASRASLHHQHACGLSPAKVTPGPGQPIYFEGTNKLAPSEVQEFILELKALRDLDAHDFHDVSVAPLKHNSNAGRDVEIYEYLAEVVREQLLHFSCRPLDPKQKAQPLSGTQSVLLRGLRSPCVRMTNHSKRGKVEAVQGEKGESEWNV</sequence>
<dbReference type="EMBL" id="HBJA01089061">
    <property type="protein sequence ID" value="CAE0819821.1"/>
    <property type="molecule type" value="Transcribed_RNA"/>
</dbReference>
<evidence type="ECO:0000256" key="5">
    <source>
        <dbReference type="ARBA" id="ARBA00038137"/>
    </source>
</evidence>
<organism evidence="8">
    <name type="scientific">Eutreptiella gymnastica</name>
    <dbReference type="NCBI Taxonomy" id="73025"/>
    <lineage>
        <taxon>Eukaryota</taxon>
        <taxon>Discoba</taxon>
        <taxon>Euglenozoa</taxon>
        <taxon>Euglenida</taxon>
        <taxon>Spirocuta</taxon>
        <taxon>Euglenophyceae</taxon>
        <taxon>Eutreptiales</taxon>
        <taxon>Eutreptiaceae</taxon>
        <taxon>Eutreptiella</taxon>
    </lineage>
</organism>
<feature type="compositionally biased region" description="Polar residues" evidence="6">
    <location>
        <begin position="13"/>
        <end position="23"/>
    </location>
</feature>
<gene>
    <name evidence="8" type="ORF">EGYM00163_LOCUS30991</name>
</gene>
<name>A0A7S4FYY9_9EUGL</name>
<accession>A0A7S4FYY9</accession>
<dbReference type="PANTHER" id="PTHR31334:SF1">
    <property type="entry name" value="GUANINE NUCLEOTIDE EXCHANGE PROTEIN SMCR8"/>
    <property type="match status" value="1"/>
</dbReference>
<dbReference type="GO" id="GO:0005737">
    <property type="term" value="C:cytoplasm"/>
    <property type="evidence" value="ECO:0007669"/>
    <property type="project" value="UniProtKB-SubCell"/>
</dbReference>
<evidence type="ECO:0000256" key="4">
    <source>
        <dbReference type="ARBA" id="ARBA00023006"/>
    </source>
</evidence>
<evidence type="ECO:0000256" key="1">
    <source>
        <dbReference type="ARBA" id="ARBA00004496"/>
    </source>
</evidence>
<proteinExistence type="inferred from homology"/>
<comment type="similarity">
    <text evidence="5">Belongs to the SMCR8 family.</text>
</comment>
<dbReference type="GO" id="GO:0006914">
    <property type="term" value="P:autophagy"/>
    <property type="evidence" value="ECO:0007669"/>
    <property type="project" value="UniProtKB-KW"/>
</dbReference>
<dbReference type="InterPro" id="IPR037520">
    <property type="entry name" value="Folliculin/SMCR8_longin"/>
</dbReference>
<dbReference type="GO" id="GO:0005085">
    <property type="term" value="F:guanyl-nucleotide exchange factor activity"/>
    <property type="evidence" value="ECO:0007669"/>
    <property type="project" value="UniProtKB-KW"/>
</dbReference>
<keyword evidence="2" id="KW-0963">Cytoplasm</keyword>
<dbReference type="GO" id="GO:0005096">
    <property type="term" value="F:GTPase activator activity"/>
    <property type="evidence" value="ECO:0007669"/>
    <property type="project" value="InterPro"/>
</dbReference>
<comment type="subcellular location">
    <subcellularLocation>
        <location evidence="1">Cytoplasm</location>
    </subcellularLocation>
</comment>
<dbReference type="PROSITE" id="PS51834">
    <property type="entry name" value="DENN_FLCN_SMCR8"/>
    <property type="match status" value="1"/>
</dbReference>
<evidence type="ECO:0000259" key="7">
    <source>
        <dbReference type="PROSITE" id="PS51834"/>
    </source>
</evidence>
<keyword evidence="3" id="KW-0344">Guanine-nucleotide releasing factor</keyword>
<reference evidence="8" key="1">
    <citation type="submission" date="2021-01" db="EMBL/GenBank/DDBJ databases">
        <authorList>
            <person name="Corre E."/>
            <person name="Pelletier E."/>
            <person name="Niang G."/>
            <person name="Scheremetjew M."/>
            <person name="Finn R."/>
            <person name="Kale V."/>
            <person name="Holt S."/>
            <person name="Cochrane G."/>
            <person name="Meng A."/>
            <person name="Brown T."/>
            <person name="Cohen L."/>
        </authorList>
    </citation>
    <scope>NUCLEOTIDE SEQUENCE</scope>
    <source>
        <strain evidence="8">CCMP1594</strain>
    </source>
</reference>
<dbReference type="InterPro" id="IPR037521">
    <property type="entry name" value="FLCN/SMCR8_DENN"/>
</dbReference>
<evidence type="ECO:0000256" key="2">
    <source>
        <dbReference type="ARBA" id="ARBA00022490"/>
    </source>
</evidence>